<evidence type="ECO:0000256" key="3">
    <source>
        <dbReference type="ARBA" id="ARBA00023163"/>
    </source>
</evidence>
<feature type="domain" description="HTH iclR-type" evidence="4">
    <location>
        <begin position="7"/>
        <end position="68"/>
    </location>
</feature>
<dbReference type="AlphaFoldDB" id="A0A8J3W6I1"/>
<dbReference type="Pfam" id="PF09339">
    <property type="entry name" value="HTH_IclR"/>
    <property type="match status" value="1"/>
</dbReference>
<dbReference type="InterPro" id="IPR005471">
    <property type="entry name" value="Tscrpt_reg_IclR_N"/>
</dbReference>
<dbReference type="InterPro" id="IPR029016">
    <property type="entry name" value="GAF-like_dom_sf"/>
</dbReference>
<dbReference type="Gene3D" id="3.30.450.40">
    <property type="match status" value="1"/>
</dbReference>
<evidence type="ECO:0000259" key="5">
    <source>
        <dbReference type="PROSITE" id="PS51078"/>
    </source>
</evidence>
<dbReference type="InterPro" id="IPR014757">
    <property type="entry name" value="Tscrpt_reg_IclR_C"/>
</dbReference>
<keyword evidence="1" id="KW-0805">Transcription regulation</keyword>
<organism evidence="6 7">
    <name type="scientific">Planobispora longispora</name>
    <dbReference type="NCBI Taxonomy" id="28887"/>
    <lineage>
        <taxon>Bacteria</taxon>
        <taxon>Bacillati</taxon>
        <taxon>Actinomycetota</taxon>
        <taxon>Actinomycetes</taxon>
        <taxon>Streptosporangiales</taxon>
        <taxon>Streptosporangiaceae</taxon>
        <taxon>Planobispora</taxon>
    </lineage>
</organism>
<dbReference type="PANTHER" id="PTHR30136:SF24">
    <property type="entry name" value="HTH-TYPE TRANSCRIPTIONAL REPRESSOR ALLR"/>
    <property type="match status" value="1"/>
</dbReference>
<keyword evidence="7" id="KW-1185">Reference proteome</keyword>
<name>A0A8J3W6I1_9ACTN</name>
<dbReference type="RefSeq" id="WP_203892159.1">
    <property type="nucleotide sequence ID" value="NZ_BOOH01000033.1"/>
</dbReference>
<dbReference type="InterPro" id="IPR036388">
    <property type="entry name" value="WH-like_DNA-bd_sf"/>
</dbReference>
<dbReference type="PROSITE" id="PS51078">
    <property type="entry name" value="ICLR_ED"/>
    <property type="match status" value="1"/>
</dbReference>
<evidence type="ECO:0000256" key="2">
    <source>
        <dbReference type="ARBA" id="ARBA00023125"/>
    </source>
</evidence>
<reference evidence="6 7" key="1">
    <citation type="submission" date="2021-01" db="EMBL/GenBank/DDBJ databases">
        <title>Whole genome shotgun sequence of Planobispora longispora NBRC 13918.</title>
        <authorList>
            <person name="Komaki H."/>
            <person name="Tamura T."/>
        </authorList>
    </citation>
    <scope>NUCLEOTIDE SEQUENCE [LARGE SCALE GENOMIC DNA]</scope>
    <source>
        <strain evidence="6 7">NBRC 13918</strain>
    </source>
</reference>
<dbReference type="EMBL" id="BOOH01000033">
    <property type="protein sequence ID" value="GIH77598.1"/>
    <property type="molecule type" value="Genomic_DNA"/>
</dbReference>
<dbReference type="Gene3D" id="1.10.10.10">
    <property type="entry name" value="Winged helix-like DNA-binding domain superfamily/Winged helix DNA-binding domain"/>
    <property type="match status" value="1"/>
</dbReference>
<dbReference type="GO" id="GO:0045892">
    <property type="term" value="P:negative regulation of DNA-templated transcription"/>
    <property type="evidence" value="ECO:0007669"/>
    <property type="project" value="TreeGrafter"/>
</dbReference>
<keyword evidence="3" id="KW-0804">Transcription</keyword>
<proteinExistence type="predicted"/>
<sequence length="258" mass="26814">MKTPSGTQAIDRAAQLLVRVVEAGEPQPFTALLAESGLPKSTASRLLSALERHGLLQRDRDGAFRPGPVLARYASRSGSADLAVTAQPYLERIGGKTGETVNLAVLSGGAVEQIAQVDSSYLLGATNWVGLRVPLHCSALGKVFLAHGAAELPGGPLERRTARTVTDREQLGRELAGIRRRGYGVAREELEPGLIAVAAAVRGRDGAVIAALSVSGPSVRLTPDRVTETGELLAGEAAALSEVLGAPLDRARDPAGPL</sequence>
<accession>A0A8J3W6I1</accession>
<evidence type="ECO:0000313" key="7">
    <source>
        <dbReference type="Proteomes" id="UP000616724"/>
    </source>
</evidence>
<dbReference type="GO" id="GO:0003677">
    <property type="term" value="F:DNA binding"/>
    <property type="evidence" value="ECO:0007669"/>
    <property type="project" value="UniProtKB-KW"/>
</dbReference>
<keyword evidence="2" id="KW-0238">DNA-binding</keyword>
<dbReference type="SUPFAM" id="SSF55781">
    <property type="entry name" value="GAF domain-like"/>
    <property type="match status" value="1"/>
</dbReference>
<comment type="caution">
    <text evidence="6">The sequence shown here is derived from an EMBL/GenBank/DDBJ whole genome shotgun (WGS) entry which is preliminary data.</text>
</comment>
<dbReference type="InterPro" id="IPR050707">
    <property type="entry name" value="HTH_MetabolicPath_Reg"/>
</dbReference>
<dbReference type="Proteomes" id="UP000616724">
    <property type="component" value="Unassembled WGS sequence"/>
</dbReference>
<gene>
    <name evidence="6" type="ORF">Plo01_40270</name>
</gene>
<dbReference type="PROSITE" id="PS51077">
    <property type="entry name" value="HTH_ICLR"/>
    <property type="match status" value="1"/>
</dbReference>
<dbReference type="GO" id="GO:0003700">
    <property type="term" value="F:DNA-binding transcription factor activity"/>
    <property type="evidence" value="ECO:0007669"/>
    <property type="project" value="TreeGrafter"/>
</dbReference>
<dbReference type="SUPFAM" id="SSF46785">
    <property type="entry name" value="Winged helix' DNA-binding domain"/>
    <property type="match status" value="1"/>
</dbReference>
<protein>
    <submittedName>
        <fullName evidence="6">IclR family transcriptional regulator</fullName>
    </submittedName>
</protein>
<evidence type="ECO:0000313" key="6">
    <source>
        <dbReference type="EMBL" id="GIH77598.1"/>
    </source>
</evidence>
<feature type="domain" description="IclR-ED" evidence="5">
    <location>
        <begin position="68"/>
        <end position="246"/>
    </location>
</feature>
<dbReference type="Pfam" id="PF01614">
    <property type="entry name" value="IclR_C"/>
    <property type="match status" value="1"/>
</dbReference>
<dbReference type="InterPro" id="IPR036390">
    <property type="entry name" value="WH_DNA-bd_sf"/>
</dbReference>
<evidence type="ECO:0000259" key="4">
    <source>
        <dbReference type="PROSITE" id="PS51077"/>
    </source>
</evidence>
<dbReference type="SMART" id="SM00346">
    <property type="entry name" value="HTH_ICLR"/>
    <property type="match status" value="1"/>
</dbReference>
<dbReference type="PANTHER" id="PTHR30136">
    <property type="entry name" value="HELIX-TURN-HELIX TRANSCRIPTIONAL REGULATOR, ICLR FAMILY"/>
    <property type="match status" value="1"/>
</dbReference>
<evidence type="ECO:0000256" key="1">
    <source>
        <dbReference type="ARBA" id="ARBA00023015"/>
    </source>
</evidence>